<evidence type="ECO:0000313" key="2">
    <source>
        <dbReference type="Proteomes" id="UP001054837"/>
    </source>
</evidence>
<reference evidence="1 2" key="1">
    <citation type="submission" date="2021-06" db="EMBL/GenBank/DDBJ databases">
        <title>Caerostris darwini draft genome.</title>
        <authorList>
            <person name="Kono N."/>
            <person name="Arakawa K."/>
        </authorList>
    </citation>
    <scope>NUCLEOTIDE SEQUENCE [LARGE SCALE GENOMIC DNA]</scope>
</reference>
<dbReference type="Proteomes" id="UP001054837">
    <property type="component" value="Unassembled WGS sequence"/>
</dbReference>
<organism evidence="1 2">
    <name type="scientific">Caerostris darwini</name>
    <dbReference type="NCBI Taxonomy" id="1538125"/>
    <lineage>
        <taxon>Eukaryota</taxon>
        <taxon>Metazoa</taxon>
        <taxon>Ecdysozoa</taxon>
        <taxon>Arthropoda</taxon>
        <taxon>Chelicerata</taxon>
        <taxon>Arachnida</taxon>
        <taxon>Araneae</taxon>
        <taxon>Araneomorphae</taxon>
        <taxon>Entelegynae</taxon>
        <taxon>Araneoidea</taxon>
        <taxon>Araneidae</taxon>
        <taxon>Caerostris</taxon>
    </lineage>
</organism>
<accession>A0AAV4SWG6</accession>
<keyword evidence="2" id="KW-1185">Reference proteome</keyword>
<sequence>MLWLAISMLRGYPNFHWLSFVTRRSHRSEVVSRRTQYYERIWHSSNASATSVVDRGCLDGTANLKQGIRNVQEGIDDIMITEKKEHKY</sequence>
<comment type="caution">
    <text evidence="1">The sequence shown here is derived from an EMBL/GenBank/DDBJ whole genome shotgun (WGS) entry which is preliminary data.</text>
</comment>
<dbReference type="AlphaFoldDB" id="A0AAV4SWG6"/>
<name>A0AAV4SWG6_9ARAC</name>
<evidence type="ECO:0000313" key="1">
    <source>
        <dbReference type="EMBL" id="GIY36830.1"/>
    </source>
</evidence>
<dbReference type="EMBL" id="BPLQ01008371">
    <property type="protein sequence ID" value="GIY36830.1"/>
    <property type="molecule type" value="Genomic_DNA"/>
</dbReference>
<protein>
    <submittedName>
        <fullName evidence="1">Uncharacterized protein</fullName>
    </submittedName>
</protein>
<gene>
    <name evidence="1" type="ORF">CDAR_416341</name>
</gene>
<proteinExistence type="predicted"/>